<gene>
    <name evidence="2" type="ORF">METZ01_LOCUS80426</name>
</gene>
<evidence type="ECO:0000259" key="1">
    <source>
        <dbReference type="PROSITE" id="PS50280"/>
    </source>
</evidence>
<dbReference type="Gene3D" id="2.170.270.10">
    <property type="entry name" value="SET domain"/>
    <property type="match status" value="1"/>
</dbReference>
<dbReference type="PROSITE" id="PS50280">
    <property type="entry name" value="SET"/>
    <property type="match status" value="1"/>
</dbReference>
<name>A0A381UHA2_9ZZZZ</name>
<dbReference type="GO" id="GO:0062122">
    <property type="term" value="F:histone H3K37 methyltransferase activity"/>
    <property type="evidence" value="ECO:0007669"/>
    <property type="project" value="InterPro"/>
</dbReference>
<dbReference type="AlphaFoldDB" id="A0A381UHA2"/>
<proteinExistence type="predicted"/>
<accession>A0A381UHA2</accession>
<dbReference type="InterPro" id="IPR046341">
    <property type="entry name" value="SET_dom_sf"/>
</dbReference>
<sequence length="128" mass="14718">MDNSLIECSKVSVKKSSIENAGLGAFANTFIKKGEIVEIGLVKQVNCNGHKNPYLFTWSKDRTVWAYAAGCATFYNTSNNPNTHMERDFDNFSYKIYAIRDIQKDEELTHTYLSLKWRECFVKDSKLD</sequence>
<reference evidence="2" key="1">
    <citation type="submission" date="2018-05" db="EMBL/GenBank/DDBJ databases">
        <authorList>
            <person name="Lanie J.A."/>
            <person name="Ng W.-L."/>
            <person name="Kazmierczak K.M."/>
            <person name="Andrzejewski T.M."/>
            <person name="Davidsen T.M."/>
            <person name="Wayne K.J."/>
            <person name="Tettelin H."/>
            <person name="Glass J.I."/>
            <person name="Rusch D."/>
            <person name="Podicherti R."/>
            <person name="Tsui H.-C.T."/>
            <person name="Winkler M.E."/>
        </authorList>
    </citation>
    <scope>NUCLEOTIDE SEQUENCE</scope>
</reference>
<evidence type="ECO:0000313" key="2">
    <source>
        <dbReference type="EMBL" id="SVA27572.1"/>
    </source>
</evidence>
<dbReference type="InterPro" id="IPR001214">
    <property type="entry name" value="SET_dom"/>
</dbReference>
<dbReference type="SMART" id="SM00317">
    <property type="entry name" value="SET"/>
    <property type="match status" value="1"/>
</dbReference>
<dbReference type="PIRSF" id="PIRSF022536">
    <property type="entry name" value="A612L_SET"/>
    <property type="match status" value="1"/>
</dbReference>
<dbReference type="Pfam" id="PF00856">
    <property type="entry name" value="SET"/>
    <property type="match status" value="1"/>
</dbReference>
<dbReference type="EMBL" id="UINC01006445">
    <property type="protein sequence ID" value="SVA27572.1"/>
    <property type="molecule type" value="Genomic_DNA"/>
</dbReference>
<protein>
    <recommendedName>
        <fullName evidence="1">SET domain-containing protein</fullName>
    </recommendedName>
</protein>
<organism evidence="2">
    <name type="scientific">marine metagenome</name>
    <dbReference type="NCBI Taxonomy" id="408172"/>
    <lineage>
        <taxon>unclassified sequences</taxon>
        <taxon>metagenomes</taxon>
        <taxon>ecological metagenomes</taxon>
    </lineage>
</organism>
<dbReference type="SUPFAM" id="SSF82199">
    <property type="entry name" value="SET domain"/>
    <property type="match status" value="1"/>
</dbReference>
<dbReference type="InterPro" id="IPR009207">
    <property type="entry name" value="SET7_MeTrfase"/>
</dbReference>
<feature type="domain" description="SET" evidence="1">
    <location>
        <begin position="9"/>
        <end position="113"/>
    </location>
</feature>